<accession>A0ABY5PBJ0</accession>
<evidence type="ECO:0000313" key="3">
    <source>
        <dbReference type="Proteomes" id="UP001058860"/>
    </source>
</evidence>
<evidence type="ECO:0000313" key="2">
    <source>
        <dbReference type="EMBL" id="UUY01941.1"/>
    </source>
</evidence>
<dbReference type="SUPFAM" id="SSF51445">
    <property type="entry name" value="(Trans)glycosidases"/>
    <property type="match status" value="1"/>
</dbReference>
<evidence type="ECO:0000256" key="1">
    <source>
        <dbReference type="SAM" id="SignalP"/>
    </source>
</evidence>
<organism evidence="2 3">
    <name type="scientific">Svornostia abyssi</name>
    <dbReference type="NCBI Taxonomy" id="2898438"/>
    <lineage>
        <taxon>Bacteria</taxon>
        <taxon>Bacillati</taxon>
        <taxon>Actinomycetota</taxon>
        <taxon>Thermoleophilia</taxon>
        <taxon>Solirubrobacterales</taxon>
        <taxon>Baekduiaceae</taxon>
        <taxon>Svornostia</taxon>
    </lineage>
</organism>
<gene>
    <name evidence="2" type="ORF">LRS13_14555</name>
</gene>
<protein>
    <recommendedName>
        <fullName evidence="4">Asl1-like glycosyl hydrolase catalytic domain-containing protein</fullName>
    </recommendedName>
</protein>
<dbReference type="InterPro" id="IPR017853">
    <property type="entry name" value="GH"/>
</dbReference>
<dbReference type="EMBL" id="CP088295">
    <property type="protein sequence ID" value="UUY01941.1"/>
    <property type="molecule type" value="Genomic_DNA"/>
</dbReference>
<reference evidence="3" key="1">
    <citation type="submission" date="2021-11" db="EMBL/GenBank/DDBJ databases">
        <title>Cultivation dependent microbiological survey of springs from the worlds oldest radium mine currently devoted to the extraction of radon-saturated water.</title>
        <authorList>
            <person name="Kapinusova G."/>
            <person name="Smrhova T."/>
            <person name="Strejcek M."/>
            <person name="Suman J."/>
            <person name="Jani K."/>
            <person name="Pajer P."/>
            <person name="Uhlik O."/>
        </authorList>
    </citation>
    <scope>NUCLEOTIDE SEQUENCE [LARGE SCALE GENOMIC DNA]</scope>
    <source>
        <strain evidence="3">J379</strain>
    </source>
</reference>
<dbReference type="Proteomes" id="UP001058860">
    <property type="component" value="Chromosome"/>
</dbReference>
<evidence type="ECO:0008006" key="4">
    <source>
        <dbReference type="Google" id="ProtNLM"/>
    </source>
</evidence>
<feature type="chain" id="PRO_5046211070" description="Asl1-like glycosyl hydrolase catalytic domain-containing protein" evidence="1">
    <location>
        <begin position="27"/>
        <end position="300"/>
    </location>
</feature>
<keyword evidence="3" id="KW-1185">Reference proteome</keyword>
<sequence length="300" mass="34319">MRRLPSLILIAICFVAGFVLTAPANADAKAKIGIADQKSSMFEDQRFRDLKVKFARVSLPWDTLRYDFTREEADVWLSRARAQGITPLVTFQRSRVKPHSRPTVAQYTSEFKKFKRKYPFVKNYAAWNEPNLEDARRPKLIASYYKAMKSNCSGCKVLAGDLVDRKNMIPWVKQFLKHTKVKPKYWGLHNYVSANQFSTKDTTALLKTVKGSQVWLTETGGLVARRNKSPIKLKQGSAHAAKVTSFIFKTWGNNPQIPYIFFYHWNSSSNKDTWDSAFIGSDGKARPSLNILKSAIRARR</sequence>
<feature type="signal peptide" evidence="1">
    <location>
        <begin position="1"/>
        <end position="26"/>
    </location>
</feature>
<keyword evidence="1" id="KW-0732">Signal</keyword>
<dbReference type="Gene3D" id="3.20.20.80">
    <property type="entry name" value="Glycosidases"/>
    <property type="match status" value="1"/>
</dbReference>
<dbReference type="RefSeq" id="WP_353862481.1">
    <property type="nucleotide sequence ID" value="NZ_CP088295.1"/>
</dbReference>
<name>A0ABY5PBJ0_9ACTN</name>
<proteinExistence type="predicted"/>